<organism evidence="2 3">
    <name type="scientific">Eutrema salsugineum</name>
    <name type="common">Saltwater cress</name>
    <name type="synonym">Sisymbrium salsugineum</name>
    <dbReference type="NCBI Taxonomy" id="72664"/>
    <lineage>
        <taxon>Eukaryota</taxon>
        <taxon>Viridiplantae</taxon>
        <taxon>Streptophyta</taxon>
        <taxon>Embryophyta</taxon>
        <taxon>Tracheophyta</taxon>
        <taxon>Spermatophyta</taxon>
        <taxon>Magnoliopsida</taxon>
        <taxon>eudicotyledons</taxon>
        <taxon>Gunneridae</taxon>
        <taxon>Pentapetalae</taxon>
        <taxon>rosids</taxon>
        <taxon>malvids</taxon>
        <taxon>Brassicales</taxon>
        <taxon>Brassicaceae</taxon>
        <taxon>Eutremeae</taxon>
        <taxon>Eutrema</taxon>
    </lineage>
</organism>
<evidence type="ECO:0000313" key="2">
    <source>
        <dbReference type="EMBL" id="ESQ42182.1"/>
    </source>
</evidence>
<reference evidence="2 3" key="1">
    <citation type="journal article" date="2013" name="Front. Plant Sci.">
        <title>The Reference Genome of the Halophytic Plant Eutrema salsugineum.</title>
        <authorList>
            <person name="Yang R."/>
            <person name="Jarvis D.E."/>
            <person name="Chen H."/>
            <person name="Beilstein M.A."/>
            <person name="Grimwood J."/>
            <person name="Jenkins J."/>
            <person name="Shu S."/>
            <person name="Prochnik S."/>
            <person name="Xin M."/>
            <person name="Ma C."/>
            <person name="Schmutz J."/>
            <person name="Wing R.A."/>
            <person name="Mitchell-Olds T."/>
            <person name="Schumaker K.S."/>
            <person name="Wang X."/>
        </authorList>
    </citation>
    <scope>NUCLEOTIDE SEQUENCE [LARGE SCALE GENOMIC DNA]</scope>
</reference>
<evidence type="ECO:0000313" key="3">
    <source>
        <dbReference type="Proteomes" id="UP000030689"/>
    </source>
</evidence>
<accession>V4LID0</accession>
<evidence type="ECO:0000256" key="1">
    <source>
        <dbReference type="SAM" id="MobiDB-lite"/>
    </source>
</evidence>
<name>V4LID0_EUTSA</name>
<dbReference type="EMBL" id="KI517464">
    <property type="protein sequence ID" value="ESQ42182.1"/>
    <property type="molecule type" value="Genomic_DNA"/>
</dbReference>
<proteinExistence type="predicted"/>
<gene>
    <name evidence="2" type="ORF">EUTSA_v10015215mg</name>
</gene>
<keyword evidence="3" id="KW-1185">Reference proteome</keyword>
<feature type="compositionally biased region" description="Low complexity" evidence="1">
    <location>
        <begin position="43"/>
        <end position="67"/>
    </location>
</feature>
<feature type="region of interest" description="Disordered" evidence="1">
    <location>
        <begin position="18"/>
        <end position="67"/>
    </location>
</feature>
<dbReference type="Proteomes" id="UP000030689">
    <property type="component" value="Unassembled WGS sequence"/>
</dbReference>
<protein>
    <submittedName>
        <fullName evidence="2">Uncharacterized protein</fullName>
    </submittedName>
</protein>
<dbReference type="KEGG" id="eus:EUTSA_v10015215mg"/>
<dbReference type="AlphaFoldDB" id="V4LID0"/>
<sequence>MDVDYWLRSEVGEVSITDLWPNESKPDWDQMVSFDQDAGPSNTSLEQPQSPSSPTPEHSTPTKSTGS</sequence>
<dbReference type="Gramene" id="ESQ42182">
    <property type="protein sequence ID" value="ESQ42182"/>
    <property type="gene ID" value="EUTSA_v10015215mg"/>
</dbReference>